<evidence type="ECO:0000313" key="2">
    <source>
        <dbReference type="Proteomes" id="UP001172645"/>
    </source>
</evidence>
<organism evidence="1 2">
    <name type="scientific">Rhizobium mayense</name>
    <dbReference type="NCBI Taxonomy" id="1312184"/>
    <lineage>
        <taxon>Bacteria</taxon>
        <taxon>Pseudomonadati</taxon>
        <taxon>Pseudomonadota</taxon>
        <taxon>Alphaproteobacteria</taxon>
        <taxon>Hyphomicrobiales</taxon>
        <taxon>Rhizobiaceae</taxon>
        <taxon>Rhizobium/Agrobacterium group</taxon>
        <taxon>Rhizobium</taxon>
    </lineage>
</organism>
<comment type="caution">
    <text evidence="1">The sequence shown here is derived from an EMBL/GenBank/DDBJ whole genome shotgun (WGS) entry which is preliminary data.</text>
</comment>
<accession>A0ABT7JQ15</accession>
<evidence type="ECO:0000313" key="1">
    <source>
        <dbReference type="EMBL" id="MDL2398442.1"/>
    </source>
</evidence>
<dbReference type="EMBL" id="JARFYM010000003">
    <property type="protein sequence ID" value="MDL2398442.1"/>
    <property type="molecule type" value="Genomic_DNA"/>
</dbReference>
<sequence>MAKRREPLKYITLFAKITRQELHFGSSGSGSKSHPFRIATYIELAATLDEPFRGVLSVEASLSEAVVGIQGETRIGMVHRTKPMIYVGLSADTKACDRLVSVIAAQRLTDLYLTIEPPRYGKAWVLNWQLRTAPELQ</sequence>
<dbReference type="Proteomes" id="UP001172645">
    <property type="component" value="Unassembled WGS sequence"/>
</dbReference>
<reference evidence="1" key="1">
    <citation type="submission" date="2023-06" db="EMBL/GenBank/DDBJ databases">
        <title>Phylogenetic Diversity of Rhizobium strains.</title>
        <authorList>
            <person name="Moura F.T."/>
            <person name="Helene L.C.F."/>
            <person name="Hungria M."/>
        </authorList>
    </citation>
    <scope>NUCLEOTIDE SEQUENCE</scope>
    <source>
        <strain evidence="1">CCGE526</strain>
    </source>
</reference>
<proteinExistence type="predicted"/>
<protein>
    <submittedName>
        <fullName evidence="1">Uncharacterized protein</fullName>
    </submittedName>
</protein>
<gene>
    <name evidence="1" type="ORF">PY649_05975</name>
</gene>
<dbReference type="RefSeq" id="WP_285867293.1">
    <property type="nucleotide sequence ID" value="NZ_JARFYM010000003.1"/>
</dbReference>
<name>A0ABT7JQ15_9HYPH</name>
<keyword evidence="2" id="KW-1185">Reference proteome</keyword>